<proteinExistence type="predicted"/>
<reference evidence="3 5" key="1">
    <citation type="journal article" date="2020" name="Stud. Mycol.">
        <title>101 Dothideomycetes genomes: a test case for predicting lifestyles and emergence of pathogens.</title>
        <authorList>
            <person name="Haridas S."/>
            <person name="Albert R."/>
            <person name="Binder M."/>
            <person name="Bloem J."/>
            <person name="Labutti K."/>
            <person name="Salamov A."/>
            <person name="Andreopoulos B."/>
            <person name="Baker S."/>
            <person name="Barry K."/>
            <person name="Bills G."/>
            <person name="Bluhm B."/>
            <person name="Cannon C."/>
            <person name="Castanera R."/>
            <person name="Culley D."/>
            <person name="Daum C."/>
            <person name="Ezra D."/>
            <person name="Gonzalez J."/>
            <person name="Henrissat B."/>
            <person name="Kuo A."/>
            <person name="Liang C."/>
            <person name="Lipzen A."/>
            <person name="Lutzoni F."/>
            <person name="Magnuson J."/>
            <person name="Mondo S."/>
            <person name="Nolan M."/>
            <person name="Ohm R."/>
            <person name="Pangilinan J."/>
            <person name="Park H.-J."/>
            <person name="Ramirez L."/>
            <person name="Alfaro M."/>
            <person name="Sun H."/>
            <person name="Tritt A."/>
            <person name="Yoshinaga Y."/>
            <person name="Zwiers L.-H."/>
            <person name="Turgeon B."/>
            <person name="Goodwin S."/>
            <person name="Spatafora J."/>
            <person name="Crous P."/>
            <person name="Grigoriev I."/>
        </authorList>
    </citation>
    <scope>NUCLEOTIDE SEQUENCE</scope>
    <source>
        <strain evidence="3 5">CBS 304.34</strain>
    </source>
</reference>
<gene>
    <name evidence="3 5" type="ORF">BDZ99DRAFT_548669</name>
</gene>
<dbReference type="RefSeq" id="XP_033581580.1">
    <property type="nucleotide sequence ID" value="XM_033726938.1"/>
</dbReference>
<feature type="region of interest" description="Disordered" evidence="2">
    <location>
        <begin position="473"/>
        <end position="528"/>
    </location>
</feature>
<dbReference type="EMBL" id="MU003694">
    <property type="protein sequence ID" value="KAF2814616.1"/>
    <property type="molecule type" value="Genomic_DNA"/>
</dbReference>
<evidence type="ECO:0000256" key="1">
    <source>
        <dbReference type="SAM" id="Coils"/>
    </source>
</evidence>
<evidence type="ECO:0000313" key="4">
    <source>
        <dbReference type="Proteomes" id="UP000504636"/>
    </source>
</evidence>
<evidence type="ECO:0000256" key="2">
    <source>
        <dbReference type="SAM" id="MobiDB-lite"/>
    </source>
</evidence>
<feature type="region of interest" description="Disordered" evidence="2">
    <location>
        <begin position="198"/>
        <end position="249"/>
    </location>
</feature>
<dbReference type="Proteomes" id="UP000504636">
    <property type="component" value="Unplaced"/>
</dbReference>
<keyword evidence="1" id="KW-0175">Coiled coil</keyword>
<feature type="compositionally biased region" description="Basic residues" evidence="2">
    <location>
        <begin position="1"/>
        <end position="12"/>
    </location>
</feature>
<reference evidence="5" key="2">
    <citation type="submission" date="2020-04" db="EMBL/GenBank/DDBJ databases">
        <authorList>
            <consortium name="NCBI Genome Project"/>
        </authorList>
    </citation>
    <scope>NUCLEOTIDE SEQUENCE</scope>
    <source>
        <strain evidence="5">CBS 304.34</strain>
    </source>
</reference>
<feature type="compositionally biased region" description="Polar residues" evidence="2">
    <location>
        <begin position="91"/>
        <end position="100"/>
    </location>
</feature>
<dbReference type="GeneID" id="54467831"/>
<accession>A0A6A6Z0B0</accession>
<feature type="compositionally biased region" description="Basic and acidic residues" evidence="2">
    <location>
        <begin position="473"/>
        <end position="492"/>
    </location>
</feature>
<reference evidence="5" key="3">
    <citation type="submission" date="2025-04" db="UniProtKB">
        <authorList>
            <consortium name="RefSeq"/>
        </authorList>
    </citation>
    <scope>IDENTIFICATION</scope>
    <source>
        <strain evidence="5">CBS 304.34</strain>
    </source>
</reference>
<protein>
    <submittedName>
        <fullName evidence="3 5">Uncharacterized protein</fullName>
    </submittedName>
</protein>
<feature type="coiled-coil region" evidence="1">
    <location>
        <begin position="259"/>
        <end position="328"/>
    </location>
</feature>
<evidence type="ECO:0000313" key="3">
    <source>
        <dbReference type="EMBL" id="KAF2814616.1"/>
    </source>
</evidence>
<dbReference type="AlphaFoldDB" id="A0A6A6Z0B0"/>
<organism evidence="3">
    <name type="scientific">Mytilinidion resinicola</name>
    <dbReference type="NCBI Taxonomy" id="574789"/>
    <lineage>
        <taxon>Eukaryota</taxon>
        <taxon>Fungi</taxon>
        <taxon>Dikarya</taxon>
        <taxon>Ascomycota</taxon>
        <taxon>Pezizomycotina</taxon>
        <taxon>Dothideomycetes</taxon>
        <taxon>Pleosporomycetidae</taxon>
        <taxon>Mytilinidiales</taxon>
        <taxon>Mytilinidiaceae</taxon>
        <taxon>Mytilinidion</taxon>
    </lineage>
</organism>
<feature type="compositionally biased region" description="Basic residues" evidence="2">
    <location>
        <begin position="46"/>
        <end position="69"/>
    </location>
</feature>
<feature type="coiled-coil region" evidence="1">
    <location>
        <begin position="368"/>
        <end position="445"/>
    </location>
</feature>
<name>A0A6A6Z0B0_9PEZI</name>
<feature type="region of interest" description="Disordered" evidence="2">
    <location>
        <begin position="1"/>
        <end position="120"/>
    </location>
</feature>
<keyword evidence="4" id="KW-1185">Reference proteome</keyword>
<sequence length="528" mass="61144">MDPKRRERRRSVSKSPPFRTSMPSRKPPRYGSAALTDKKHYNQAERRKKTTIGHSISRKATHKRISRKARPPEESPIGGNMPYLNGEYSELQKQQRTTPMECSPEKDADEGLGTAHVTPSRMGGVALTTLIVPDEASSYENMDRERTVIKHHASDLQPLSYLNRKLEYIEPQITLRERTQNRFAIEGSRRPIFNEEKDGESVYWRTPSPIPRDPSDLETSPTASPEVMPDGDEESESIPASPVSAFGVDMEDRTNLDEINRLEKQLKERNDLIIIYKAEYTGHKKDREPLPEWKDRARERVEYLEAKVERMESLKTKAEQDLHVKRQRRKDVVVQTEKAHEAIRKNPQDENDSFQSRIVSLQAELDHAQTVEIQRQDLTEKLEQEQRGLLSRIDILQSELTQAEETASQLREQTDVLERNYRSNRDRFQTATDKLEADNESLRRRIAPQIGHQEQRPAILSQVPTRGRRILEQGKKNRLENERCPVLRKEHAQQPSPVPSIHSTPREEGEPAPWEQCLRTGNPRQKIE</sequence>
<evidence type="ECO:0000313" key="5">
    <source>
        <dbReference type="RefSeq" id="XP_033581580.1"/>
    </source>
</evidence>
<dbReference type="OrthoDB" id="10686789at2759"/>
<feature type="compositionally biased region" description="Basic and acidic residues" evidence="2">
    <location>
        <begin position="36"/>
        <end position="45"/>
    </location>
</feature>